<dbReference type="PANTHER" id="PTHR37523">
    <property type="entry name" value="METALLOPHOSPHOESTERASE"/>
    <property type="match status" value="1"/>
</dbReference>
<evidence type="ECO:0000313" key="2">
    <source>
        <dbReference type="EMBL" id="RQD81059.1"/>
    </source>
</evidence>
<dbReference type="EMBL" id="QZAB01000529">
    <property type="protein sequence ID" value="RQD81059.1"/>
    <property type="molecule type" value="Genomic_DNA"/>
</dbReference>
<dbReference type="GO" id="GO:0016787">
    <property type="term" value="F:hydrolase activity"/>
    <property type="evidence" value="ECO:0007669"/>
    <property type="project" value="InterPro"/>
</dbReference>
<gene>
    <name evidence="2" type="ORF">D5R95_08330</name>
</gene>
<dbReference type="SUPFAM" id="SSF56300">
    <property type="entry name" value="Metallo-dependent phosphatases"/>
    <property type="match status" value="1"/>
</dbReference>
<dbReference type="Gene3D" id="3.60.21.10">
    <property type="match status" value="1"/>
</dbReference>
<dbReference type="Proteomes" id="UP000284763">
    <property type="component" value="Unassembled WGS sequence"/>
</dbReference>
<organism evidence="2 3">
    <name type="scientific">Methanosalsum natronophilum</name>
    <dbReference type="NCBI Taxonomy" id="768733"/>
    <lineage>
        <taxon>Archaea</taxon>
        <taxon>Methanobacteriati</taxon>
        <taxon>Methanobacteriota</taxon>
        <taxon>Stenosarchaea group</taxon>
        <taxon>Methanomicrobia</taxon>
        <taxon>Methanosarcinales</taxon>
        <taxon>Methanosarcinaceae</taxon>
        <taxon>Methanosalsum</taxon>
    </lineage>
</organism>
<dbReference type="RefSeq" id="WP_259135402.1">
    <property type="nucleotide sequence ID" value="NZ_JANUCS010000014.1"/>
</dbReference>
<dbReference type="AlphaFoldDB" id="A0A3R7X3R8"/>
<dbReference type="PANTHER" id="PTHR37523:SF1">
    <property type="entry name" value="CALCINEURIN-LIKE PHOSPHOESTERASE DOMAIN-CONTAINING PROTEIN"/>
    <property type="match status" value="1"/>
</dbReference>
<evidence type="ECO:0000313" key="3">
    <source>
        <dbReference type="Proteomes" id="UP000284763"/>
    </source>
</evidence>
<dbReference type="Pfam" id="PF00149">
    <property type="entry name" value="Metallophos"/>
    <property type="match status" value="1"/>
</dbReference>
<comment type="caution">
    <text evidence="2">The sequence shown here is derived from an EMBL/GenBank/DDBJ whole genome shotgun (WGS) entry which is preliminary data.</text>
</comment>
<proteinExistence type="predicted"/>
<protein>
    <submittedName>
        <fullName evidence="2">Metallophosphoesterase</fullName>
    </submittedName>
</protein>
<dbReference type="InterPro" id="IPR029052">
    <property type="entry name" value="Metallo-depent_PP-like"/>
</dbReference>
<accession>A0A3R7X3R8</accession>
<name>A0A3R7X3R8_9EURY</name>
<sequence length="221" mass="24450">MKILAISDPHGNYSKINDLLKLDMLQNIDMVLIAGDITDFGPDYKAIELIKMFTVPVIAVPGNCDNRGIIEVLNSSKAINLHNNFITIENLTLIGFGGSNPTPFNTPFEMDEDEIEQCLKELLKIVEKSPENNIKLLLTHAPPYETLDEINIGHVGSRAIKKFVDYMDIVVCAHIHEARGVMKVGDTTIVNPGMACHGYAALIELSKPNQKRTVNVELIQA</sequence>
<feature type="domain" description="Calcineurin-like phosphoesterase" evidence="1">
    <location>
        <begin position="1"/>
        <end position="177"/>
    </location>
</feature>
<evidence type="ECO:0000259" key="1">
    <source>
        <dbReference type="Pfam" id="PF00149"/>
    </source>
</evidence>
<dbReference type="InterPro" id="IPR004843">
    <property type="entry name" value="Calcineurin-like_PHP"/>
</dbReference>
<reference evidence="2 3" key="1">
    <citation type="submission" date="2018-08" db="EMBL/GenBank/DDBJ databases">
        <title>The metabolism and importance of syntrophic acetate oxidation coupled to methane or sulfide production in haloalkaline environments.</title>
        <authorList>
            <person name="Timmers P.H.A."/>
            <person name="Vavourakis C.D."/>
            <person name="Sorokin D.Y."/>
            <person name="Sinninghe Damste J.S."/>
            <person name="Muyzer G."/>
            <person name="Stams A.J.M."/>
            <person name="Plugge C.M."/>
        </authorList>
    </citation>
    <scope>NUCLEOTIDE SEQUENCE [LARGE SCALE GENOMIC DNA]</scope>
    <source>
        <strain evidence="2">MSAO_Arc3</strain>
    </source>
</reference>